<dbReference type="PANTHER" id="PTHR45962">
    <property type="entry name" value="N-FATTY-ACYL-AMINO ACID SYNTHASE/HYDROLASE PM20D1"/>
    <property type="match status" value="1"/>
</dbReference>
<proteinExistence type="inferred from homology"/>
<evidence type="ECO:0000256" key="21">
    <source>
        <dbReference type="ARBA" id="ARBA00048827"/>
    </source>
</evidence>
<keyword evidence="5" id="KW-0378">Hydrolase</keyword>
<comment type="catalytic activity">
    <reaction evidence="20">
        <text>N-(9Z-octadecenoyl)-L-tryptophan + H2O = L-tryptophan + (9Z)-octadecenoate</text>
        <dbReference type="Rhea" id="RHEA:64176"/>
        <dbReference type="ChEBI" id="CHEBI:15377"/>
        <dbReference type="ChEBI" id="CHEBI:30823"/>
        <dbReference type="ChEBI" id="CHEBI:57912"/>
        <dbReference type="ChEBI" id="CHEBI:149733"/>
    </reaction>
    <physiologicalReaction direction="left-to-right" evidence="20">
        <dbReference type="Rhea" id="RHEA:64177"/>
    </physiologicalReaction>
</comment>
<evidence type="ECO:0000256" key="8">
    <source>
        <dbReference type="ARBA" id="ARBA00047450"/>
    </source>
</evidence>
<evidence type="ECO:0000256" key="14">
    <source>
        <dbReference type="ARBA" id="ARBA00048145"/>
    </source>
</evidence>
<dbReference type="GeneID" id="106163044"/>
<evidence type="ECO:0000256" key="6">
    <source>
        <dbReference type="ARBA" id="ARBA00022833"/>
    </source>
</evidence>
<keyword evidence="4" id="KW-0479">Metal-binding</keyword>
<dbReference type="PANTHER" id="PTHR45962:SF1">
    <property type="entry name" value="N-FATTY-ACYL-AMINO ACID SYNTHASE_HYDROLASE PM20D1"/>
    <property type="match status" value="1"/>
</dbReference>
<keyword evidence="26" id="KW-1133">Transmembrane helix</keyword>
<evidence type="ECO:0000256" key="1">
    <source>
        <dbReference type="ARBA" id="ARBA00004872"/>
    </source>
</evidence>
<dbReference type="Pfam" id="PF07687">
    <property type="entry name" value="M20_dimer"/>
    <property type="match status" value="1"/>
</dbReference>
<comment type="catalytic activity">
    <reaction evidence="8">
        <text>(9Z)-octadecenoate + glycine = N-(9Z-octadecenoyl)glycine + H2O</text>
        <dbReference type="Rhea" id="RHEA:51316"/>
        <dbReference type="ChEBI" id="CHEBI:15377"/>
        <dbReference type="ChEBI" id="CHEBI:30823"/>
        <dbReference type="ChEBI" id="CHEBI:57305"/>
        <dbReference type="ChEBI" id="CHEBI:133992"/>
    </reaction>
    <physiologicalReaction direction="right-to-left" evidence="8">
        <dbReference type="Rhea" id="RHEA:51318"/>
    </physiologicalReaction>
</comment>
<evidence type="ECO:0000256" key="11">
    <source>
        <dbReference type="ARBA" id="ARBA00047866"/>
    </source>
</evidence>
<evidence type="ECO:0000313" key="28">
    <source>
        <dbReference type="Proteomes" id="UP000085678"/>
    </source>
</evidence>
<evidence type="ECO:0000256" key="16">
    <source>
        <dbReference type="ARBA" id="ARBA00048402"/>
    </source>
</evidence>
<accession>A0A1S3ICI3</accession>
<comment type="pathway">
    <text evidence="1">Lipid metabolism; fatty acid metabolism.</text>
</comment>
<comment type="catalytic activity">
    <reaction evidence="10">
        <text>N-octadecanoyl-L-phenylalanine + H2O = octadecanoate + L-phenylalanine</text>
        <dbReference type="Rhea" id="RHEA:64128"/>
        <dbReference type="ChEBI" id="CHEBI:15377"/>
        <dbReference type="ChEBI" id="CHEBI:25629"/>
        <dbReference type="ChEBI" id="CHEBI:58095"/>
        <dbReference type="ChEBI" id="CHEBI:149700"/>
    </reaction>
    <physiologicalReaction direction="left-to-right" evidence="10">
        <dbReference type="Rhea" id="RHEA:64129"/>
    </physiologicalReaction>
</comment>
<comment type="catalytic activity">
    <reaction evidence="22">
        <text>an N-acyl-aromatic L-alpha-amino acid + H2O = an aromatic L-alpha-amino acid + a carboxylate</text>
        <dbReference type="Rhea" id="RHEA:54184"/>
        <dbReference type="ChEBI" id="CHEBI:15377"/>
        <dbReference type="ChEBI" id="CHEBI:29067"/>
        <dbReference type="ChEBI" id="CHEBI:84824"/>
        <dbReference type="ChEBI" id="CHEBI:138093"/>
        <dbReference type="EC" id="3.5.1.114"/>
    </reaction>
    <physiologicalReaction direction="left-to-right" evidence="22">
        <dbReference type="Rhea" id="RHEA:54185"/>
    </physiologicalReaction>
    <physiologicalReaction direction="right-to-left" evidence="22">
        <dbReference type="Rhea" id="RHEA:54186"/>
    </physiologicalReaction>
</comment>
<keyword evidence="6" id="KW-0862">Zinc</keyword>
<dbReference type="Gene3D" id="3.30.70.360">
    <property type="match status" value="1"/>
</dbReference>
<comment type="catalytic activity">
    <reaction evidence="11">
        <text>N-(9Z-octadecenoyl)-L-tyrosine + H2O = L-tyrosine + (9Z)-octadecenoate</text>
        <dbReference type="Rhea" id="RHEA:64184"/>
        <dbReference type="ChEBI" id="CHEBI:15377"/>
        <dbReference type="ChEBI" id="CHEBI:30823"/>
        <dbReference type="ChEBI" id="CHEBI:58315"/>
        <dbReference type="ChEBI" id="CHEBI:149734"/>
    </reaction>
    <physiologicalReaction direction="left-to-right" evidence="11">
        <dbReference type="Rhea" id="RHEA:64185"/>
    </physiologicalReaction>
</comment>
<dbReference type="AlphaFoldDB" id="A0A1S3ICI3"/>
<dbReference type="InterPro" id="IPR047177">
    <property type="entry name" value="Pept_M20A"/>
</dbReference>
<comment type="catalytic activity">
    <reaction evidence="13">
        <text>N-hexadecanoyl-L-phenylalanine + H2O = hexadecanoate + L-phenylalanine</text>
        <dbReference type="Rhea" id="RHEA:64124"/>
        <dbReference type="ChEBI" id="CHEBI:7896"/>
        <dbReference type="ChEBI" id="CHEBI:15377"/>
        <dbReference type="ChEBI" id="CHEBI:58095"/>
        <dbReference type="ChEBI" id="CHEBI:149699"/>
    </reaction>
    <physiologicalReaction direction="left-to-right" evidence="13">
        <dbReference type="Rhea" id="RHEA:64125"/>
    </physiologicalReaction>
</comment>
<comment type="catalytic activity">
    <reaction evidence="18">
        <text>N-(9Z-octadecenoyl)-L-serine + H2O = L-serine + (9Z)-octadecenoate</text>
        <dbReference type="Rhea" id="RHEA:51352"/>
        <dbReference type="ChEBI" id="CHEBI:15377"/>
        <dbReference type="ChEBI" id="CHEBI:30823"/>
        <dbReference type="ChEBI" id="CHEBI:33384"/>
        <dbReference type="ChEBI" id="CHEBI:134031"/>
    </reaction>
    <physiologicalReaction direction="left-to-right" evidence="18">
        <dbReference type="Rhea" id="RHEA:51353"/>
    </physiologicalReaction>
</comment>
<organism evidence="28 29">
    <name type="scientific">Lingula anatina</name>
    <name type="common">Brachiopod</name>
    <name type="synonym">Lingula unguis</name>
    <dbReference type="NCBI Taxonomy" id="7574"/>
    <lineage>
        <taxon>Eukaryota</taxon>
        <taxon>Metazoa</taxon>
        <taxon>Spiralia</taxon>
        <taxon>Lophotrochozoa</taxon>
        <taxon>Brachiopoda</taxon>
        <taxon>Linguliformea</taxon>
        <taxon>Lingulata</taxon>
        <taxon>Lingulida</taxon>
        <taxon>Linguloidea</taxon>
        <taxon>Lingulidae</taxon>
        <taxon>Lingula</taxon>
    </lineage>
</organism>
<dbReference type="GO" id="GO:0006520">
    <property type="term" value="P:amino acid metabolic process"/>
    <property type="evidence" value="ECO:0007669"/>
    <property type="project" value="TreeGrafter"/>
</dbReference>
<dbReference type="KEGG" id="lak:106163044"/>
<evidence type="ECO:0000256" key="17">
    <source>
        <dbReference type="ARBA" id="ARBA00048579"/>
    </source>
</evidence>
<evidence type="ECO:0000259" key="27">
    <source>
        <dbReference type="Pfam" id="PF07687"/>
    </source>
</evidence>
<dbReference type="SUPFAM" id="SSF55031">
    <property type="entry name" value="Bacterial exopeptidase dimerisation domain"/>
    <property type="match status" value="1"/>
</dbReference>
<keyword evidence="26" id="KW-0812">Transmembrane</keyword>
<comment type="catalytic activity">
    <reaction evidence="25">
        <text>N-(9Z-octadecenoyl)-L-lysine + H2O = L-lysine + (9Z)-octadecenoate</text>
        <dbReference type="Rhea" id="RHEA:64192"/>
        <dbReference type="ChEBI" id="CHEBI:15377"/>
        <dbReference type="ChEBI" id="CHEBI:30823"/>
        <dbReference type="ChEBI" id="CHEBI:32551"/>
        <dbReference type="ChEBI" id="CHEBI:149731"/>
    </reaction>
    <physiologicalReaction direction="left-to-right" evidence="25">
        <dbReference type="Rhea" id="RHEA:64193"/>
    </physiologicalReaction>
</comment>
<comment type="catalytic activity">
    <reaction evidence="15">
        <text>N-(9Z-octadecenoyl)-L-asparagine + H2O = L-asparagine + (9Z)-octadecenoate</text>
        <dbReference type="Rhea" id="RHEA:64136"/>
        <dbReference type="ChEBI" id="CHEBI:15377"/>
        <dbReference type="ChEBI" id="CHEBI:30823"/>
        <dbReference type="ChEBI" id="CHEBI:58048"/>
        <dbReference type="ChEBI" id="CHEBI:149730"/>
    </reaction>
    <physiologicalReaction direction="left-to-right" evidence="15">
        <dbReference type="Rhea" id="RHEA:64137"/>
    </physiologicalReaction>
</comment>
<evidence type="ECO:0000256" key="25">
    <source>
        <dbReference type="ARBA" id="ARBA00049457"/>
    </source>
</evidence>
<evidence type="ECO:0000256" key="26">
    <source>
        <dbReference type="SAM" id="Phobius"/>
    </source>
</evidence>
<evidence type="ECO:0000256" key="15">
    <source>
        <dbReference type="ARBA" id="ARBA00048380"/>
    </source>
</evidence>
<evidence type="ECO:0000256" key="18">
    <source>
        <dbReference type="ARBA" id="ARBA00048597"/>
    </source>
</evidence>
<dbReference type="GO" id="GO:0008233">
    <property type="term" value="F:peptidase activity"/>
    <property type="evidence" value="ECO:0007669"/>
    <property type="project" value="UniProtKB-KW"/>
</dbReference>
<evidence type="ECO:0000313" key="29">
    <source>
        <dbReference type="RefSeq" id="XP_013395970.1"/>
    </source>
</evidence>
<dbReference type="Pfam" id="PF01546">
    <property type="entry name" value="Peptidase_M20"/>
    <property type="match status" value="1"/>
</dbReference>
<comment type="catalytic activity">
    <reaction evidence="16">
        <text>N-(5Z,8Z,11Z,14Z)-eicosatetraenoyl-glycine + H2O = (5Z,8Z,11Z,14Z)-eicosatetraenoate + glycine</text>
        <dbReference type="Rhea" id="RHEA:64108"/>
        <dbReference type="ChEBI" id="CHEBI:15377"/>
        <dbReference type="ChEBI" id="CHEBI:32395"/>
        <dbReference type="ChEBI" id="CHEBI:57305"/>
        <dbReference type="ChEBI" id="CHEBI:59002"/>
    </reaction>
    <physiologicalReaction direction="left-to-right" evidence="16">
        <dbReference type="Rhea" id="RHEA:64109"/>
    </physiologicalReaction>
    <physiologicalReaction direction="right-to-left" evidence="16">
        <dbReference type="Rhea" id="RHEA:64110"/>
    </physiologicalReaction>
</comment>
<dbReference type="GO" id="GO:0046872">
    <property type="term" value="F:metal ion binding"/>
    <property type="evidence" value="ECO:0007669"/>
    <property type="project" value="UniProtKB-KW"/>
</dbReference>
<dbReference type="InParanoid" id="A0A1S3ICI3"/>
<comment type="similarity">
    <text evidence="2">Belongs to the peptidase M20A family.</text>
</comment>
<sequence>MAASGRSISTRPTKPIGRSLGGLFCKLGLLTVIISTSLFLVCLIRALTFEIREIDYKPCKVTDEDYIRADGDVVDRFVHSLRFKTVSTSKHDYNRDELLKFQLFLKREFPTIHNSPLVHHQVVNGYSLLYELPGTNPELKPYLLAAHLDVVPASDEGWEHPPFDGVITEDGHLYGRGTLDNKDGVLGILEALEFHLKRGFKPKRTLFVALGHDEEVGGYDGHAQIGKILQDRGIRLEFMVDEGMPVLDVGLPMIDKPVAVIGAAEKGYVTLEFKVEVPGGHSSMPPPETSIGILSKALARGHFGLSYFSSRLESSPHPSFFGYGPEAASMEHVAPHMSFFGKFLMSNLWLLGPYVSRLLSSNPATNGQVRTTTAITVFNAGIKDNVLPPVATVYVNHRIHPAQSIQDVIDYDRAVVNDDRVHIKQLHLEDAIEPSPVSPTGIMVANTDTRHYRYLNLTDSIYRFLPAVMGPEEPKRIHGYNERIALQNFEQIINFFYHLILNADQEKLQVLHSHTEEL</sequence>
<comment type="catalytic activity">
    <reaction evidence="12">
        <text>(5Z,8Z,11Z,14Z)-eicosatetraenoate + L-phenylalanine = N-(5Z,8Z,11Z,14Z-eicosatetraenoyl)-L-phenylalanine + H2O</text>
        <dbReference type="Rhea" id="RHEA:51312"/>
        <dbReference type="ChEBI" id="CHEBI:15377"/>
        <dbReference type="ChEBI" id="CHEBI:32395"/>
        <dbReference type="ChEBI" id="CHEBI:58095"/>
        <dbReference type="ChEBI" id="CHEBI:134022"/>
    </reaction>
    <physiologicalReaction direction="left-to-right" evidence="12">
        <dbReference type="Rhea" id="RHEA:51313"/>
    </physiologicalReaction>
    <physiologicalReaction direction="right-to-left" evidence="12">
        <dbReference type="Rhea" id="RHEA:51314"/>
    </physiologicalReaction>
</comment>
<keyword evidence="26" id="KW-0472">Membrane</keyword>
<evidence type="ECO:0000256" key="20">
    <source>
        <dbReference type="ARBA" id="ARBA00048822"/>
    </source>
</evidence>
<dbReference type="Proteomes" id="UP000085678">
    <property type="component" value="Unplaced"/>
</dbReference>
<evidence type="ECO:0000256" key="12">
    <source>
        <dbReference type="ARBA" id="ARBA00047874"/>
    </source>
</evidence>
<comment type="catalytic activity">
    <reaction evidence="24">
        <text>N-(5Z,8Z,11Z,14Z-eicosatetraenoyl)-L-serine + H2O = (5Z,8Z,11Z,14Z)-eicosatetraenoate + L-serine</text>
        <dbReference type="Rhea" id="RHEA:64116"/>
        <dbReference type="ChEBI" id="CHEBI:15377"/>
        <dbReference type="ChEBI" id="CHEBI:32395"/>
        <dbReference type="ChEBI" id="CHEBI:33384"/>
        <dbReference type="ChEBI" id="CHEBI:149697"/>
    </reaction>
    <physiologicalReaction direction="left-to-right" evidence="24">
        <dbReference type="Rhea" id="RHEA:64117"/>
    </physiologicalReaction>
    <physiologicalReaction direction="right-to-left" evidence="24">
        <dbReference type="Rhea" id="RHEA:64118"/>
    </physiologicalReaction>
</comment>
<keyword evidence="28" id="KW-1185">Reference proteome</keyword>
<comment type="catalytic activity">
    <reaction evidence="17">
        <text>an N-acyl-L-amino acid + H2O = an L-alpha-amino acid + a carboxylate</text>
        <dbReference type="Rhea" id="RHEA:15565"/>
        <dbReference type="ChEBI" id="CHEBI:15377"/>
        <dbReference type="ChEBI" id="CHEBI:29067"/>
        <dbReference type="ChEBI" id="CHEBI:59869"/>
        <dbReference type="ChEBI" id="CHEBI:59874"/>
        <dbReference type="EC" id="3.5.1.14"/>
    </reaction>
    <physiologicalReaction direction="left-to-right" evidence="17">
        <dbReference type="Rhea" id="RHEA:15566"/>
    </physiologicalReaction>
    <physiologicalReaction direction="right-to-left" evidence="17">
        <dbReference type="Rhea" id="RHEA:15567"/>
    </physiologicalReaction>
</comment>
<dbReference type="GO" id="GO:0004046">
    <property type="term" value="F:aminoacylase activity"/>
    <property type="evidence" value="ECO:0007669"/>
    <property type="project" value="UniProtKB-EC"/>
</dbReference>
<dbReference type="InterPro" id="IPR036264">
    <property type="entry name" value="Bact_exopeptidase_dim_dom"/>
</dbReference>
<comment type="function">
    <text evidence="7">Secreted enzyme that regulates the endogenous N-fatty acyl amino acid (NAAs) tissue and circulating levels by functioning as a bidirectional NAA synthase/hydrolase. It condenses free fatty acids and free amino acids to generate NAAs and bidirectionally catalyzes the reverse hydrolysis reaction. Some of these NAAs stimulate oxidative metabolism via mitochondrial uncoupling, increasing energy expenditure in a UPC1-independent manner. Thereby, this secreted protein may indirectly regulate whole body energy expenditure. PM20D1 circulates in tight association with both low- and high-density (LDL and HDL,respectively) lipoprotein particles.</text>
</comment>
<evidence type="ECO:0000256" key="23">
    <source>
        <dbReference type="ARBA" id="ARBA00048879"/>
    </source>
</evidence>
<name>A0A1S3ICI3_LINAN</name>
<keyword evidence="3" id="KW-0645">Protease</keyword>
<comment type="catalytic activity">
    <reaction evidence="19">
        <text>N-(9Z-octadecenoyl)-L-glutamine + H2O = L-glutamine + (9Z)-octadecenoate</text>
        <dbReference type="Rhea" id="RHEA:51356"/>
        <dbReference type="ChEBI" id="CHEBI:15377"/>
        <dbReference type="ChEBI" id="CHEBI:30823"/>
        <dbReference type="ChEBI" id="CHEBI:58359"/>
        <dbReference type="ChEBI" id="CHEBI:134033"/>
    </reaction>
    <physiologicalReaction direction="left-to-right" evidence="19">
        <dbReference type="Rhea" id="RHEA:51357"/>
    </physiologicalReaction>
</comment>
<evidence type="ECO:0000256" key="9">
    <source>
        <dbReference type="ARBA" id="ARBA00047567"/>
    </source>
</evidence>
<evidence type="ECO:0000256" key="7">
    <source>
        <dbReference type="ARBA" id="ARBA00046147"/>
    </source>
</evidence>
<dbReference type="GO" id="GO:0006508">
    <property type="term" value="P:proteolysis"/>
    <property type="evidence" value="ECO:0007669"/>
    <property type="project" value="UniProtKB-KW"/>
</dbReference>
<dbReference type="SUPFAM" id="SSF53187">
    <property type="entry name" value="Zn-dependent exopeptidases"/>
    <property type="match status" value="1"/>
</dbReference>
<dbReference type="GO" id="GO:0043605">
    <property type="term" value="P:amide catabolic process"/>
    <property type="evidence" value="ECO:0007669"/>
    <property type="project" value="TreeGrafter"/>
</dbReference>
<dbReference type="GO" id="GO:0043604">
    <property type="term" value="P:amide biosynthetic process"/>
    <property type="evidence" value="ECO:0007669"/>
    <property type="project" value="TreeGrafter"/>
</dbReference>
<evidence type="ECO:0000256" key="3">
    <source>
        <dbReference type="ARBA" id="ARBA00022670"/>
    </source>
</evidence>
<protein>
    <submittedName>
        <fullName evidence="29">N-fatty-acyl-amino acid synthase/hydrolase PM20D1</fullName>
    </submittedName>
</protein>
<dbReference type="OrthoDB" id="3064516at2759"/>
<dbReference type="InterPro" id="IPR011650">
    <property type="entry name" value="Peptidase_M20_dimer"/>
</dbReference>
<dbReference type="FunFam" id="3.40.630.10:FF:000027">
    <property type="entry name" value="N-fatty-acyl-amino acid synthase/hydrolase PM20D1"/>
    <property type="match status" value="1"/>
</dbReference>
<dbReference type="Gene3D" id="3.40.630.10">
    <property type="entry name" value="Zn peptidases"/>
    <property type="match status" value="1"/>
</dbReference>
<feature type="transmembrane region" description="Helical" evidence="26">
    <location>
        <begin position="20"/>
        <end position="47"/>
    </location>
</feature>
<evidence type="ECO:0000256" key="5">
    <source>
        <dbReference type="ARBA" id="ARBA00022801"/>
    </source>
</evidence>
<dbReference type="STRING" id="7574.A0A1S3ICI3"/>
<comment type="catalytic activity">
    <reaction evidence="14">
        <text>N-(9Z-octadecenoyl)-L-methionine + H2O = (9Z)-octadecenoate + L-methionine</text>
        <dbReference type="Rhea" id="RHEA:64144"/>
        <dbReference type="ChEBI" id="CHEBI:15377"/>
        <dbReference type="ChEBI" id="CHEBI:30823"/>
        <dbReference type="ChEBI" id="CHEBI:57844"/>
        <dbReference type="ChEBI" id="CHEBI:149732"/>
    </reaction>
    <physiologicalReaction direction="left-to-right" evidence="14">
        <dbReference type="Rhea" id="RHEA:64145"/>
    </physiologicalReaction>
</comment>
<dbReference type="Gene3D" id="1.10.150.900">
    <property type="match status" value="1"/>
</dbReference>
<gene>
    <name evidence="29" type="primary">LOC106163044</name>
</gene>
<evidence type="ECO:0000256" key="13">
    <source>
        <dbReference type="ARBA" id="ARBA00047879"/>
    </source>
</evidence>
<comment type="catalytic activity">
    <reaction evidence="9">
        <text>N-(4Z,7Z,10Z,13Z,16Z,19Z-docosahexaenoyl)-L-phenylalanine + H2O = (4Z,7Z,10Z,13Z,16Z,19Z)-docosahexaenoate + L-phenylalanine</text>
        <dbReference type="Rhea" id="RHEA:64132"/>
        <dbReference type="ChEBI" id="CHEBI:15377"/>
        <dbReference type="ChEBI" id="CHEBI:58095"/>
        <dbReference type="ChEBI" id="CHEBI:77016"/>
        <dbReference type="ChEBI" id="CHEBI:149701"/>
    </reaction>
    <physiologicalReaction direction="left-to-right" evidence="9">
        <dbReference type="Rhea" id="RHEA:64133"/>
    </physiologicalReaction>
</comment>
<comment type="catalytic activity">
    <reaction evidence="23">
        <text>L-phenylalanine + (9Z)-octadecenoate = N-(9Z-octadecenoyl)-L-phenylalanine + H2O</text>
        <dbReference type="Rhea" id="RHEA:51300"/>
        <dbReference type="ChEBI" id="CHEBI:15377"/>
        <dbReference type="ChEBI" id="CHEBI:30823"/>
        <dbReference type="ChEBI" id="CHEBI:58095"/>
        <dbReference type="ChEBI" id="CHEBI:134020"/>
    </reaction>
    <physiologicalReaction direction="left-to-right" evidence="23">
        <dbReference type="Rhea" id="RHEA:51301"/>
    </physiologicalReaction>
    <physiologicalReaction direction="right-to-left" evidence="23">
        <dbReference type="Rhea" id="RHEA:51302"/>
    </physiologicalReaction>
</comment>
<evidence type="ECO:0000256" key="10">
    <source>
        <dbReference type="ARBA" id="ARBA00047723"/>
    </source>
</evidence>
<evidence type="ECO:0000256" key="2">
    <source>
        <dbReference type="ARBA" id="ARBA00006247"/>
    </source>
</evidence>
<evidence type="ECO:0000256" key="19">
    <source>
        <dbReference type="ARBA" id="ARBA00048729"/>
    </source>
</evidence>
<evidence type="ECO:0000256" key="24">
    <source>
        <dbReference type="ARBA" id="ARBA00049100"/>
    </source>
</evidence>
<feature type="domain" description="Peptidase M20 dimerisation" evidence="27">
    <location>
        <begin position="265"/>
        <end position="417"/>
    </location>
</feature>
<comment type="catalytic activity">
    <reaction evidence="21">
        <text>N-(9Z-octadecenoyl)-L-leucine + H2O = L-leucine + (9Z)-octadecenoate</text>
        <dbReference type="Rhea" id="RHEA:51360"/>
        <dbReference type="ChEBI" id="CHEBI:15377"/>
        <dbReference type="ChEBI" id="CHEBI:30823"/>
        <dbReference type="ChEBI" id="CHEBI:57427"/>
        <dbReference type="ChEBI" id="CHEBI:134035"/>
    </reaction>
    <physiologicalReaction direction="left-to-right" evidence="21">
        <dbReference type="Rhea" id="RHEA:51361"/>
    </physiologicalReaction>
    <physiologicalReaction direction="right-to-left" evidence="21">
        <dbReference type="Rhea" id="RHEA:51362"/>
    </physiologicalReaction>
</comment>
<evidence type="ECO:0000256" key="22">
    <source>
        <dbReference type="ARBA" id="ARBA00048840"/>
    </source>
</evidence>
<evidence type="ECO:0000256" key="4">
    <source>
        <dbReference type="ARBA" id="ARBA00022723"/>
    </source>
</evidence>
<reference evidence="29" key="1">
    <citation type="submission" date="2025-08" db="UniProtKB">
        <authorList>
            <consortium name="RefSeq"/>
        </authorList>
    </citation>
    <scope>IDENTIFICATION</scope>
    <source>
        <tissue evidence="29">Gonads</tissue>
    </source>
</reference>
<dbReference type="InterPro" id="IPR002933">
    <property type="entry name" value="Peptidase_M20"/>
</dbReference>
<dbReference type="RefSeq" id="XP_013395970.1">
    <property type="nucleotide sequence ID" value="XM_013540516.1"/>
</dbReference>